<dbReference type="PANTHER" id="PTHR13148:SF20">
    <property type="entry name" value="POST-GPI ATTACHMENT TO PROTEINS FACTOR 3"/>
    <property type="match status" value="1"/>
</dbReference>
<evidence type="ECO:0000313" key="3">
    <source>
        <dbReference type="Proteomes" id="UP000447434"/>
    </source>
</evidence>
<evidence type="ECO:0000256" key="1">
    <source>
        <dbReference type="RuleBase" id="RU365066"/>
    </source>
</evidence>
<dbReference type="GO" id="GO:0000139">
    <property type="term" value="C:Golgi membrane"/>
    <property type="evidence" value="ECO:0007669"/>
    <property type="project" value="UniProtKB-SubCell"/>
</dbReference>
<dbReference type="GO" id="GO:0016788">
    <property type="term" value="F:hydrolase activity, acting on ester bonds"/>
    <property type="evidence" value="ECO:0007669"/>
    <property type="project" value="TreeGrafter"/>
</dbReference>
<accession>A0A6A4R2G3</accession>
<comment type="caution">
    <text evidence="2">The sequence shown here is derived from an EMBL/GenBank/DDBJ whole genome shotgun (WGS) entry which is preliminary data.</text>
</comment>
<dbReference type="InterPro" id="IPR007217">
    <property type="entry name" value="Per1-like"/>
</dbReference>
<dbReference type="GO" id="GO:0005789">
    <property type="term" value="C:endoplasmic reticulum membrane"/>
    <property type="evidence" value="ECO:0007669"/>
    <property type="project" value="TreeGrafter"/>
</dbReference>
<protein>
    <recommendedName>
        <fullName evidence="1">Post-GPI attachment to proteins factor 3</fullName>
    </recommendedName>
</protein>
<dbReference type="Proteomes" id="UP000447434">
    <property type="component" value="Chromosome 1"/>
</dbReference>
<name>A0A6A4R2G3_LUPAL</name>
<dbReference type="AlphaFoldDB" id="A0A6A4R2G3"/>
<dbReference type="PANTHER" id="PTHR13148">
    <property type="entry name" value="PER1-RELATED"/>
    <property type="match status" value="1"/>
</dbReference>
<comment type="function">
    <text evidence="1">Involved in the lipid remodeling steps of GPI-anchor maturation.</text>
</comment>
<evidence type="ECO:0000313" key="2">
    <source>
        <dbReference type="EMBL" id="KAE9621008.1"/>
    </source>
</evidence>
<dbReference type="Pfam" id="PF04080">
    <property type="entry name" value="Per1"/>
    <property type="match status" value="1"/>
</dbReference>
<dbReference type="EMBL" id="WOCE01000001">
    <property type="protein sequence ID" value="KAE9621008.1"/>
    <property type="molecule type" value="Genomic_DNA"/>
</dbReference>
<dbReference type="OrthoDB" id="419770at2759"/>
<sequence length="102" mass="11717">MKVFFYADLNTKVCVTMAVLPASYLGNLGGCFWPSIAMEIICDRGRRGLAMVLQTFDFPPYKGYVDAHALWHATTIPLAFLWWSFIMDDAEFRTSYHLKKVK</sequence>
<dbReference type="GO" id="GO:0006506">
    <property type="term" value="P:GPI anchor biosynthetic process"/>
    <property type="evidence" value="ECO:0007669"/>
    <property type="project" value="UniProtKB-KW"/>
</dbReference>
<comment type="subcellular location">
    <subcellularLocation>
        <location evidence="1">Golgi apparatus membrane</location>
        <topology evidence="1">Multi-pass membrane protein</topology>
    </subcellularLocation>
</comment>
<keyword evidence="3" id="KW-1185">Reference proteome</keyword>
<keyword evidence="1" id="KW-0337">GPI-anchor biosynthesis</keyword>
<comment type="similarity">
    <text evidence="1">Belongs to the PGAP3 family.</text>
</comment>
<gene>
    <name evidence="2" type="ORF">Lalb_Chr01g0009021</name>
</gene>
<organism evidence="2 3">
    <name type="scientific">Lupinus albus</name>
    <name type="common">White lupine</name>
    <name type="synonym">Lupinus termis</name>
    <dbReference type="NCBI Taxonomy" id="3870"/>
    <lineage>
        <taxon>Eukaryota</taxon>
        <taxon>Viridiplantae</taxon>
        <taxon>Streptophyta</taxon>
        <taxon>Embryophyta</taxon>
        <taxon>Tracheophyta</taxon>
        <taxon>Spermatophyta</taxon>
        <taxon>Magnoliopsida</taxon>
        <taxon>eudicotyledons</taxon>
        <taxon>Gunneridae</taxon>
        <taxon>Pentapetalae</taxon>
        <taxon>rosids</taxon>
        <taxon>fabids</taxon>
        <taxon>Fabales</taxon>
        <taxon>Fabaceae</taxon>
        <taxon>Papilionoideae</taxon>
        <taxon>50 kb inversion clade</taxon>
        <taxon>genistoids sensu lato</taxon>
        <taxon>core genistoids</taxon>
        <taxon>Genisteae</taxon>
        <taxon>Lupinus</taxon>
    </lineage>
</organism>
<proteinExistence type="inferred from homology"/>
<reference evidence="3" key="1">
    <citation type="journal article" date="2020" name="Nat. Commun.">
        <title>Genome sequence of the cluster root forming white lupin.</title>
        <authorList>
            <person name="Hufnagel B."/>
            <person name="Marques A."/>
            <person name="Soriano A."/>
            <person name="Marques L."/>
            <person name="Divol F."/>
            <person name="Doumas P."/>
            <person name="Sallet E."/>
            <person name="Mancinotti D."/>
            <person name="Carrere S."/>
            <person name="Marande W."/>
            <person name="Arribat S."/>
            <person name="Keller J."/>
            <person name="Huneau C."/>
            <person name="Blein T."/>
            <person name="Aime D."/>
            <person name="Laguerre M."/>
            <person name="Taylor J."/>
            <person name="Schubert V."/>
            <person name="Nelson M."/>
            <person name="Geu-Flores F."/>
            <person name="Crespi M."/>
            <person name="Gallardo-Guerrero K."/>
            <person name="Delaux P.-M."/>
            <person name="Salse J."/>
            <person name="Berges H."/>
            <person name="Guyot R."/>
            <person name="Gouzy J."/>
            <person name="Peret B."/>
        </authorList>
    </citation>
    <scope>NUCLEOTIDE SEQUENCE [LARGE SCALE GENOMIC DNA]</scope>
    <source>
        <strain evidence="3">cv. Amiga</strain>
    </source>
</reference>
<keyword evidence="1" id="KW-0333">Golgi apparatus</keyword>